<dbReference type="SUPFAM" id="SSF51338">
    <property type="entry name" value="Composite domain of metallo-dependent hydrolases"/>
    <property type="match status" value="2"/>
</dbReference>
<comment type="caution">
    <text evidence="2">The sequence shown here is derived from an EMBL/GenBank/DDBJ whole genome shotgun (WGS) entry which is preliminary data.</text>
</comment>
<dbReference type="InterPro" id="IPR013108">
    <property type="entry name" value="Amidohydro_3"/>
</dbReference>
<accession>A0A8J8B438</accession>
<name>A0A8J8B438_9EURY</name>
<organism evidence="2 3">
    <name type="scientific">Methanocalculus chunghsingensis</name>
    <dbReference type="NCBI Taxonomy" id="156457"/>
    <lineage>
        <taxon>Archaea</taxon>
        <taxon>Methanobacteriati</taxon>
        <taxon>Methanobacteriota</taxon>
        <taxon>Stenosarchaea group</taxon>
        <taxon>Methanomicrobia</taxon>
        <taxon>Methanomicrobiales</taxon>
        <taxon>Methanocalculaceae</taxon>
        <taxon>Methanocalculus</taxon>
    </lineage>
</organism>
<keyword evidence="3" id="KW-1185">Reference proteome</keyword>
<evidence type="ECO:0000313" key="3">
    <source>
        <dbReference type="Proteomes" id="UP000730161"/>
    </source>
</evidence>
<dbReference type="PIRSF" id="PIRSF006453">
    <property type="entry name" value="FwdA"/>
    <property type="match status" value="1"/>
</dbReference>
<dbReference type="InterPro" id="IPR011059">
    <property type="entry name" value="Metal-dep_hydrolase_composite"/>
</dbReference>
<dbReference type="PANTHER" id="PTHR11647:SF1">
    <property type="entry name" value="COLLAPSIN RESPONSE MEDIATOR PROTEIN"/>
    <property type="match status" value="1"/>
</dbReference>
<dbReference type="NCBIfam" id="TIGR03121">
    <property type="entry name" value="one_C_dehyd_A"/>
    <property type="match status" value="1"/>
</dbReference>
<dbReference type="EMBL" id="JWHL01000002">
    <property type="protein sequence ID" value="MBR1368321.1"/>
    <property type="molecule type" value="Genomic_DNA"/>
</dbReference>
<feature type="domain" description="Amidohydrolase 3" evidence="1">
    <location>
        <begin position="41"/>
        <end position="499"/>
    </location>
</feature>
<dbReference type="PANTHER" id="PTHR11647">
    <property type="entry name" value="HYDRANTOINASE/DIHYDROPYRIMIDINASE FAMILY MEMBER"/>
    <property type="match status" value="1"/>
</dbReference>
<dbReference type="Proteomes" id="UP000730161">
    <property type="component" value="Unassembled WGS sequence"/>
</dbReference>
<dbReference type="Pfam" id="PF07969">
    <property type="entry name" value="Amidohydro_3"/>
    <property type="match status" value="1"/>
</dbReference>
<dbReference type="RefSeq" id="WP_211529933.1">
    <property type="nucleotide sequence ID" value="NZ_JWHL01000002.1"/>
</dbReference>
<dbReference type="AlphaFoldDB" id="A0A8J8B438"/>
<dbReference type="OrthoDB" id="8791at2157"/>
<protein>
    <submittedName>
        <fullName evidence="2">Protein fwdA</fullName>
    </submittedName>
</protein>
<evidence type="ECO:0000313" key="2">
    <source>
        <dbReference type="EMBL" id="MBR1368321.1"/>
    </source>
</evidence>
<reference evidence="2" key="1">
    <citation type="submission" date="2014-12" db="EMBL/GenBank/DDBJ databases">
        <authorList>
            <person name="Huang H.-H."/>
            <person name="Chen S.-C."/>
            <person name="Lai M.-C."/>
        </authorList>
    </citation>
    <scope>NUCLEOTIDE SEQUENCE</scope>
    <source>
        <strain evidence="2">K1F9705b</strain>
    </source>
</reference>
<dbReference type="InterPro" id="IPR012027">
    <property type="entry name" value="Formylmethanofuran_DH_asu"/>
</dbReference>
<sequence length="571" mass="63674">MGEILLKNAWVIDPISGINGEMMDIAMDGGRIVEYVSDKADVIDAEGFLTLPGGIDSHTHTSGTKVNFGRYMSPEDMRAGRTPKKGAMHVTSGYSVPTTYGNSYKYSALGYTSLVEGAMAPLEARHTHEEFAFTPLQDSFANVLFDGNWGMLGAIEEGDIKRAAAIIAWTISAVKGFAVKLTNPGGTEAWGFGKNVSCINQTMPRFDITPTEIIRSAIEANELLHLPHSVHLHCNNLGTPGNYTCTLGTFDIVPDLNDTRQTLYATHVQFHSYGGSGWSDFCSKSEPIAQKVNMRPQIVIDMGQVMFGRTTTMTADGPMEFNLYRLHHDKWSNHDVELETGSGIIPVNYRKKNLVNSIMWAIGLELALLVENPWQCLLATDNPNGAPFVKYPEVIALLMSKKYRDAEFATVHQDTGKRVPLPAIDRELTWHDIAVMTRAGQARALGITGVGKGYLLPGAEADIAVYPIRVDDIDPAQQYEEVIKGFSQTEYTIKRGRVVSRRGDALVHGENTTFWVKPNVPSEYDMTHDERFKEHFERYYSIRMSNYPVQEEYLHRNYCIRTETDLSTTHD</sequence>
<dbReference type="GO" id="GO:0016810">
    <property type="term" value="F:hydrolase activity, acting on carbon-nitrogen (but not peptide) bonds"/>
    <property type="evidence" value="ECO:0007669"/>
    <property type="project" value="InterPro"/>
</dbReference>
<gene>
    <name evidence="2" type="ORF">RJ53_01930</name>
</gene>
<evidence type="ECO:0000259" key="1">
    <source>
        <dbReference type="Pfam" id="PF07969"/>
    </source>
</evidence>
<proteinExistence type="predicted"/>
<dbReference type="Gene3D" id="2.30.40.10">
    <property type="entry name" value="Urease, subunit C, domain 1"/>
    <property type="match status" value="1"/>
</dbReference>
<dbReference type="InterPro" id="IPR050378">
    <property type="entry name" value="Metallo-dep_Hydrolases_sf"/>
</dbReference>